<dbReference type="Proteomes" id="UP000649617">
    <property type="component" value="Unassembled WGS sequence"/>
</dbReference>
<evidence type="ECO:0000313" key="2">
    <source>
        <dbReference type="EMBL" id="CAE7715482.1"/>
    </source>
</evidence>
<name>A0A812X2I2_SYMPI</name>
<dbReference type="PROSITE" id="PS50004">
    <property type="entry name" value="C2"/>
    <property type="match status" value="1"/>
</dbReference>
<dbReference type="AlphaFoldDB" id="A0A812X2I2"/>
<dbReference type="Pfam" id="PF00168">
    <property type="entry name" value="C2"/>
    <property type="match status" value="1"/>
</dbReference>
<feature type="non-terminal residue" evidence="2">
    <location>
        <position position="1"/>
    </location>
</feature>
<comment type="caution">
    <text evidence="2">The sequence shown here is derived from an EMBL/GenBank/DDBJ whole genome shotgun (WGS) entry which is preliminary data.</text>
</comment>
<dbReference type="EMBL" id="CAJNIZ010045288">
    <property type="protein sequence ID" value="CAE7715482.1"/>
    <property type="molecule type" value="Genomic_DNA"/>
</dbReference>
<dbReference type="Gene3D" id="2.60.40.150">
    <property type="entry name" value="C2 domain"/>
    <property type="match status" value="1"/>
</dbReference>
<protein>
    <submittedName>
        <fullName evidence="2">MCTP1 protein</fullName>
    </submittedName>
</protein>
<feature type="domain" description="C2" evidence="1">
    <location>
        <begin position="1"/>
        <end position="90"/>
    </location>
</feature>
<dbReference type="InterPro" id="IPR000008">
    <property type="entry name" value="C2_dom"/>
</dbReference>
<evidence type="ECO:0000259" key="1">
    <source>
        <dbReference type="PROSITE" id="PS50004"/>
    </source>
</evidence>
<reference evidence="2" key="1">
    <citation type="submission" date="2021-02" db="EMBL/GenBank/DDBJ databases">
        <authorList>
            <person name="Dougan E. K."/>
            <person name="Rhodes N."/>
            <person name="Thang M."/>
            <person name="Chan C."/>
        </authorList>
    </citation>
    <scope>NUCLEOTIDE SEQUENCE</scope>
</reference>
<sequence length="90" mass="10101">VERGSVTAEDHVAFVYGVIEGATSLPTFDQRPPEVYCVVHVISTTGLKLFIHRTRVIKQMICPQWNEAYYAEIPEGFDAARLQISVYAVT</sequence>
<proteinExistence type="predicted"/>
<dbReference type="InterPro" id="IPR035892">
    <property type="entry name" value="C2_domain_sf"/>
</dbReference>
<dbReference type="CDD" id="cd00030">
    <property type="entry name" value="C2"/>
    <property type="match status" value="1"/>
</dbReference>
<evidence type="ECO:0000313" key="3">
    <source>
        <dbReference type="Proteomes" id="UP000649617"/>
    </source>
</evidence>
<gene>
    <name evidence="2" type="primary">MCTP1</name>
    <name evidence="2" type="ORF">SPIL2461_LOCUS20319</name>
</gene>
<accession>A0A812X2I2</accession>
<feature type="non-terminal residue" evidence="2">
    <location>
        <position position="90"/>
    </location>
</feature>
<dbReference type="OrthoDB" id="10477678at2759"/>
<dbReference type="SUPFAM" id="SSF49562">
    <property type="entry name" value="C2 domain (Calcium/lipid-binding domain, CaLB)"/>
    <property type="match status" value="1"/>
</dbReference>
<organism evidence="2 3">
    <name type="scientific">Symbiodinium pilosum</name>
    <name type="common">Dinoflagellate</name>
    <dbReference type="NCBI Taxonomy" id="2952"/>
    <lineage>
        <taxon>Eukaryota</taxon>
        <taxon>Sar</taxon>
        <taxon>Alveolata</taxon>
        <taxon>Dinophyceae</taxon>
        <taxon>Suessiales</taxon>
        <taxon>Symbiodiniaceae</taxon>
        <taxon>Symbiodinium</taxon>
    </lineage>
</organism>
<keyword evidence="3" id="KW-1185">Reference proteome</keyword>